<dbReference type="CDD" id="cd07262">
    <property type="entry name" value="VOC_like"/>
    <property type="match status" value="1"/>
</dbReference>
<dbReference type="EMBL" id="JAFIRR010000063">
    <property type="protein sequence ID" value="MCO6416597.1"/>
    <property type="molecule type" value="Genomic_DNA"/>
</dbReference>
<dbReference type="InterPro" id="IPR029068">
    <property type="entry name" value="Glyas_Bleomycin-R_OHBP_Dase"/>
</dbReference>
<keyword evidence="3" id="KW-1185">Reference proteome</keyword>
<dbReference type="InterPro" id="IPR037523">
    <property type="entry name" value="VOC_core"/>
</dbReference>
<dbReference type="PANTHER" id="PTHR35006">
    <property type="entry name" value="GLYOXALASE FAMILY PROTEIN (AFU_ORTHOLOGUE AFUA_5G14830)"/>
    <property type="match status" value="1"/>
</dbReference>
<gene>
    <name evidence="2" type="ORF">JYK14_10540</name>
</gene>
<accession>A0ABT1D4P7</accession>
<dbReference type="PANTHER" id="PTHR35006:SF2">
    <property type="entry name" value="GLYOXALASE FAMILY PROTEIN (AFU_ORTHOLOGUE AFUA_5G14830)"/>
    <property type="match status" value="1"/>
</dbReference>
<dbReference type="PROSITE" id="PS51819">
    <property type="entry name" value="VOC"/>
    <property type="match status" value="1"/>
</dbReference>
<comment type="caution">
    <text evidence="2">The sequence shown here is derived from an EMBL/GenBank/DDBJ whole genome shotgun (WGS) entry which is preliminary data.</text>
</comment>
<name>A0ABT1D4P7_9PROT</name>
<sequence length="125" mass="12960">MIDHISIGVADIARARRFYDAALAPLGYRRLSAGDTHLGYGADAVVLWISQAARPVPADPESGLHICFAAPGRAGIEAFHAAALAAGGADNGAPGLRPDYGPGYYAAFVIDPDGYRLEAHCEAAP</sequence>
<proteinExistence type="predicted"/>
<dbReference type="Proteomes" id="UP001523392">
    <property type="component" value="Unassembled WGS sequence"/>
</dbReference>
<dbReference type="Pfam" id="PF00903">
    <property type="entry name" value="Glyoxalase"/>
    <property type="match status" value="1"/>
</dbReference>
<dbReference type="Gene3D" id="3.10.180.10">
    <property type="entry name" value="2,3-Dihydroxybiphenyl 1,2-Dioxygenase, domain 1"/>
    <property type="match status" value="1"/>
</dbReference>
<organism evidence="2 3">
    <name type="scientific">Siccirubricoccus soli</name>
    <dbReference type="NCBI Taxonomy" id="2899147"/>
    <lineage>
        <taxon>Bacteria</taxon>
        <taxon>Pseudomonadati</taxon>
        <taxon>Pseudomonadota</taxon>
        <taxon>Alphaproteobacteria</taxon>
        <taxon>Acetobacterales</taxon>
        <taxon>Roseomonadaceae</taxon>
        <taxon>Siccirubricoccus</taxon>
    </lineage>
</organism>
<dbReference type="RefSeq" id="WP_252953213.1">
    <property type="nucleotide sequence ID" value="NZ_JAFIRR010000063.1"/>
</dbReference>
<feature type="domain" description="VOC" evidence="1">
    <location>
        <begin position="1"/>
        <end position="122"/>
    </location>
</feature>
<dbReference type="InterPro" id="IPR004360">
    <property type="entry name" value="Glyas_Fos-R_dOase_dom"/>
</dbReference>
<evidence type="ECO:0000313" key="2">
    <source>
        <dbReference type="EMBL" id="MCO6416597.1"/>
    </source>
</evidence>
<protein>
    <submittedName>
        <fullName evidence="2">VOC family protein</fullName>
    </submittedName>
</protein>
<dbReference type="SUPFAM" id="SSF54593">
    <property type="entry name" value="Glyoxalase/Bleomycin resistance protein/Dihydroxybiphenyl dioxygenase"/>
    <property type="match status" value="1"/>
</dbReference>
<reference evidence="2 3" key="1">
    <citation type="submission" date="2021-12" db="EMBL/GenBank/DDBJ databases">
        <title>Siccirubricoccus leaddurans sp. nov., a high concentration Zn2+ tolerance bacterium.</title>
        <authorList>
            <person name="Cao Y."/>
        </authorList>
    </citation>
    <scope>NUCLEOTIDE SEQUENCE [LARGE SCALE GENOMIC DNA]</scope>
    <source>
        <strain evidence="2 3">KC 17139</strain>
    </source>
</reference>
<evidence type="ECO:0000259" key="1">
    <source>
        <dbReference type="PROSITE" id="PS51819"/>
    </source>
</evidence>
<evidence type="ECO:0000313" key="3">
    <source>
        <dbReference type="Proteomes" id="UP001523392"/>
    </source>
</evidence>